<evidence type="ECO:0008006" key="3">
    <source>
        <dbReference type="Google" id="ProtNLM"/>
    </source>
</evidence>
<evidence type="ECO:0000313" key="1">
    <source>
        <dbReference type="EMBL" id="MFF3566194.1"/>
    </source>
</evidence>
<reference evidence="1 2" key="1">
    <citation type="submission" date="2024-10" db="EMBL/GenBank/DDBJ databases">
        <title>The Natural Products Discovery Center: Release of the First 8490 Sequenced Strains for Exploring Actinobacteria Biosynthetic Diversity.</title>
        <authorList>
            <person name="Kalkreuter E."/>
            <person name="Kautsar S.A."/>
            <person name="Yang D."/>
            <person name="Bader C.D."/>
            <person name="Teijaro C.N."/>
            <person name="Fluegel L."/>
            <person name="Davis C.M."/>
            <person name="Simpson J.R."/>
            <person name="Lauterbach L."/>
            <person name="Steele A.D."/>
            <person name="Gui C."/>
            <person name="Meng S."/>
            <person name="Li G."/>
            <person name="Viehrig K."/>
            <person name="Ye F."/>
            <person name="Su P."/>
            <person name="Kiefer A.F."/>
            <person name="Nichols A."/>
            <person name="Cepeda A.J."/>
            <person name="Yan W."/>
            <person name="Fan B."/>
            <person name="Jiang Y."/>
            <person name="Adhikari A."/>
            <person name="Zheng C.-J."/>
            <person name="Schuster L."/>
            <person name="Cowan T.M."/>
            <person name="Smanski M.J."/>
            <person name="Chevrette M.G."/>
            <person name="De Carvalho L.P.S."/>
            <person name="Shen B."/>
        </authorList>
    </citation>
    <scope>NUCLEOTIDE SEQUENCE [LARGE SCALE GENOMIC DNA]</scope>
    <source>
        <strain evidence="1 2">NPDC002593</strain>
    </source>
</reference>
<protein>
    <recommendedName>
        <fullName evidence="3">Excreted virulence factor EspC, type VII ESX diderm</fullName>
    </recommendedName>
</protein>
<dbReference type="Gene3D" id="1.10.287.1060">
    <property type="entry name" value="ESAT-6-like"/>
    <property type="match status" value="1"/>
</dbReference>
<proteinExistence type="predicted"/>
<sequence>MQSQETGDLRSDVAALTQAVDDGELWMDGVLVTEGVHERCARRYETLAEQVEAQMQVLHAATAMPGFGGFESGGSLQRGFEGKAADALEHLRQYAEAARQLAQTLRTAGAAYTQHDADIAAALGKTDSDVVGARHA</sequence>
<dbReference type="Proteomes" id="UP001601992">
    <property type="component" value="Unassembled WGS sequence"/>
</dbReference>
<dbReference type="EMBL" id="JBIAQY010000001">
    <property type="protein sequence ID" value="MFF3566194.1"/>
    <property type="molecule type" value="Genomic_DNA"/>
</dbReference>
<gene>
    <name evidence="1" type="ORF">ACFYXQ_00270</name>
</gene>
<comment type="caution">
    <text evidence="1">The sequence shown here is derived from an EMBL/GenBank/DDBJ whole genome shotgun (WGS) entry which is preliminary data.</text>
</comment>
<accession>A0ABW6RT86</accession>
<organism evidence="1 2">
    <name type="scientific">Nocardia jiangxiensis</name>
    <dbReference type="NCBI Taxonomy" id="282685"/>
    <lineage>
        <taxon>Bacteria</taxon>
        <taxon>Bacillati</taxon>
        <taxon>Actinomycetota</taxon>
        <taxon>Actinomycetes</taxon>
        <taxon>Mycobacteriales</taxon>
        <taxon>Nocardiaceae</taxon>
        <taxon>Nocardia</taxon>
    </lineage>
</organism>
<keyword evidence="2" id="KW-1185">Reference proteome</keyword>
<dbReference type="RefSeq" id="WP_387402358.1">
    <property type="nucleotide sequence ID" value="NZ_JBIAQY010000001.1"/>
</dbReference>
<name>A0ABW6RT86_9NOCA</name>
<evidence type="ECO:0000313" key="2">
    <source>
        <dbReference type="Proteomes" id="UP001601992"/>
    </source>
</evidence>